<dbReference type="RefSeq" id="XP_009226618.1">
    <property type="nucleotide sequence ID" value="XM_009228354.1"/>
</dbReference>
<sequence length="146" mass="15800">MAETPPTTTSQFSLPLPRSLDTRIYVHLTVRSKSIMLCLTTAAADEQGNPSPMGSFVYAIPDRFNKQQPLTTPLYTVEPTLELTNRMARLVARRSGLPVCVTNSISFAAAGLGGTADEEMEAFRAVVDAVVARLPQQQPQQQPAPA</sequence>
<reference evidence="3" key="1">
    <citation type="submission" date="2010-07" db="EMBL/GenBank/DDBJ databases">
        <title>The genome sequence of Gaeumannomyces graminis var. tritici strain R3-111a-1.</title>
        <authorList>
            <consortium name="The Broad Institute Genome Sequencing Platform"/>
            <person name="Ma L.-J."/>
            <person name="Dead R."/>
            <person name="Young S."/>
            <person name="Zeng Q."/>
            <person name="Koehrsen M."/>
            <person name="Alvarado L."/>
            <person name="Berlin A."/>
            <person name="Chapman S.B."/>
            <person name="Chen Z."/>
            <person name="Freedman E."/>
            <person name="Gellesch M."/>
            <person name="Goldberg J."/>
            <person name="Griggs A."/>
            <person name="Gujja S."/>
            <person name="Heilman E.R."/>
            <person name="Heiman D."/>
            <person name="Hepburn T."/>
            <person name="Howarth C."/>
            <person name="Jen D."/>
            <person name="Larson L."/>
            <person name="Mehta T."/>
            <person name="Neiman D."/>
            <person name="Pearson M."/>
            <person name="Roberts A."/>
            <person name="Saif S."/>
            <person name="Shea T."/>
            <person name="Shenoy N."/>
            <person name="Sisk P."/>
            <person name="Stolte C."/>
            <person name="Sykes S."/>
            <person name="Walk T."/>
            <person name="White J."/>
            <person name="Yandava C."/>
            <person name="Haas B."/>
            <person name="Nusbaum C."/>
            <person name="Birren B."/>
        </authorList>
    </citation>
    <scope>NUCLEOTIDE SEQUENCE [LARGE SCALE GENOMIC DNA]</scope>
    <source>
        <strain evidence="3">R3-111a-1</strain>
    </source>
</reference>
<gene>
    <name evidence="2" type="primary">20350939</name>
    <name evidence="1" type="ORF">GGTG_10481</name>
</gene>
<dbReference type="InterPro" id="IPR032157">
    <property type="entry name" value="PAC4"/>
</dbReference>
<dbReference type="HOGENOM" id="CLU_108992_0_0_1"/>
<dbReference type="OrthoDB" id="5407417at2759"/>
<reference evidence="1" key="2">
    <citation type="submission" date="2010-07" db="EMBL/GenBank/DDBJ databases">
        <authorList>
            <consortium name="The Broad Institute Genome Sequencing Platform"/>
            <consortium name="Broad Institute Genome Sequencing Center for Infectious Disease"/>
            <person name="Ma L.-J."/>
            <person name="Dead R."/>
            <person name="Young S."/>
            <person name="Zeng Q."/>
            <person name="Koehrsen M."/>
            <person name="Alvarado L."/>
            <person name="Berlin A."/>
            <person name="Chapman S.B."/>
            <person name="Chen Z."/>
            <person name="Freedman E."/>
            <person name="Gellesch M."/>
            <person name="Goldberg J."/>
            <person name="Griggs A."/>
            <person name="Gujja S."/>
            <person name="Heilman E.R."/>
            <person name="Heiman D."/>
            <person name="Hepburn T."/>
            <person name="Howarth C."/>
            <person name="Jen D."/>
            <person name="Larson L."/>
            <person name="Mehta T."/>
            <person name="Neiman D."/>
            <person name="Pearson M."/>
            <person name="Roberts A."/>
            <person name="Saif S."/>
            <person name="Shea T."/>
            <person name="Shenoy N."/>
            <person name="Sisk P."/>
            <person name="Stolte C."/>
            <person name="Sykes S."/>
            <person name="Walk T."/>
            <person name="White J."/>
            <person name="Yandava C."/>
            <person name="Haas B."/>
            <person name="Nusbaum C."/>
            <person name="Birren B."/>
        </authorList>
    </citation>
    <scope>NUCLEOTIDE SEQUENCE</scope>
    <source>
        <strain evidence="1">R3-111a-1</strain>
    </source>
</reference>
<proteinExistence type="predicted"/>
<dbReference type="Proteomes" id="UP000006039">
    <property type="component" value="Unassembled WGS sequence"/>
</dbReference>
<name>J3PAF5_GAET3</name>
<evidence type="ECO:0000313" key="1">
    <source>
        <dbReference type="EMBL" id="EJT71221.1"/>
    </source>
</evidence>
<dbReference type="eggNOG" id="ENOG502SAIH">
    <property type="taxonomic scope" value="Eukaryota"/>
</dbReference>
<dbReference type="AlphaFoldDB" id="J3PAF5"/>
<accession>J3PAF5</accession>
<dbReference type="Pfam" id="PF16093">
    <property type="entry name" value="PAC4"/>
    <property type="match status" value="1"/>
</dbReference>
<reference evidence="2" key="5">
    <citation type="submission" date="2018-04" db="UniProtKB">
        <authorList>
            <consortium name="EnsemblFungi"/>
        </authorList>
    </citation>
    <scope>IDENTIFICATION</scope>
    <source>
        <strain evidence="2">R3-111a-1</strain>
    </source>
</reference>
<dbReference type="VEuPathDB" id="FungiDB:GGTG_10481"/>
<reference evidence="2" key="4">
    <citation type="journal article" date="2015" name="G3 (Bethesda)">
        <title>Genome sequences of three phytopathogenic species of the Magnaporthaceae family of fungi.</title>
        <authorList>
            <person name="Okagaki L.H."/>
            <person name="Nunes C.C."/>
            <person name="Sailsbery J."/>
            <person name="Clay B."/>
            <person name="Brown D."/>
            <person name="John T."/>
            <person name="Oh Y."/>
            <person name="Young N."/>
            <person name="Fitzgerald M."/>
            <person name="Haas B.J."/>
            <person name="Zeng Q."/>
            <person name="Young S."/>
            <person name="Adiconis X."/>
            <person name="Fan L."/>
            <person name="Levin J.Z."/>
            <person name="Mitchell T.K."/>
            <person name="Okubara P.A."/>
            <person name="Farman M.L."/>
            <person name="Kohn L.M."/>
            <person name="Birren B."/>
            <person name="Ma L.-J."/>
            <person name="Dean R.A."/>
        </authorList>
    </citation>
    <scope>NUCLEOTIDE SEQUENCE</scope>
    <source>
        <strain evidence="2">R3-111a-1</strain>
    </source>
</reference>
<dbReference type="GO" id="GO:0043248">
    <property type="term" value="P:proteasome assembly"/>
    <property type="evidence" value="ECO:0007669"/>
    <property type="project" value="InterPro"/>
</dbReference>
<evidence type="ECO:0008006" key="4">
    <source>
        <dbReference type="Google" id="ProtNLM"/>
    </source>
</evidence>
<evidence type="ECO:0000313" key="3">
    <source>
        <dbReference type="Proteomes" id="UP000006039"/>
    </source>
</evidence>
<reference evidence="1" key="3">
    <citation type="submission" date="2010-09" db="EMBL/GenBank/DDBJ databases">
        <title>Annotation of Gaeumannomyces graminis var. tritici R3-111a-1.</title>
        <authorList>
            <consortium name="The Broad Institute Genome Sequencing Platform"/>
            <person name="Ma L.-J."/>
            <person name="Dead R."/>
            <person name="Young S.K."/>
            <person name="Zeng Q."/>
            <person name="Gargeya S."/>
            <person name="Fitzgerald M."/>
            <person name="Haas B."/>
            <person name="Abouelleil A."/>
            <person name="Alvarado L."/>
            <person name="Arachchi H.M."/>
            <person name="Berlin A."/>
            <person name="Brown A."/>
            <person name="Chapman S.B."/>
            <person name="Chen Z."/>
            <person name="Dunbar C."/>
            <person name="Freedman E."/>
            <person name="Gearin G."/>
            <person name="Gellesch M."/>
            <person name="Goldberg J."/>
            <person name="Griggs A."/>
            <person name="Gujja S."/>
            <person name="Heiman D."/>
            <person name="Howarth C."/>
            <person name="Larson L."/>
            <person name="Lui A."/>
            <person name="MacDonald P.J.P."/>
            <person name="Mehta T."/>
            <person name="Montmayeur A."/>
            <person name="Murphy C."/>
            <person name="Neiman D."/>
            <person name="Pearson M."/>
            <person name="Priest M."/>
            <person name="Roberts A."/>
            <person name="Saif S."/>
            <person name="Shea T."/>
            <person name="Shenoy N."/>
            <person name="Sisk P."/>
            <person name="Stolte C."/>
            <person name="Sykes S."/>
            <person name="Yandava C."/>
            <person name="Wortman J."/>
            <person name="Nusbaum C."/>
            <person name="Birren B."/>
        </authorList>
    </citation>
    <scope>NUCLEOTIDE SEQUENCE</scope>
    <source>
        <strain evidence="1">R3-111a-1</strain>
    </source>
</reference>
<dbReference type="EnsemblFungi" id="EJT71221">
    <property type="protein sequence ID" value="EJT71221"/>
    <property type="gene ID" value="GGTG_10481"/>
</dbReference>
<dbReference type="Gene3D" id="3.30.230.100">
    <property type="match status" value="1"/>
</dbReference>
<evidence type="ECO:0000313" key="2">
    <source>
        <dbReference type="EnsemblFungi" id="EJT71221"/>
    </source>
</evidence>
<dbReference type="GeneID" id="20350939"/>
<organism evidence="1">
    <name type="scientific">Gaeumannomyces tritici (strain R3-111a-1)</name>
    <name type="common">Wheat and barley take-all root rot fungus</name>
    <name type="synonym">Gaeumannomyces graminis var. tritici</name>
    <dbReference type="NCBI Taxonomy" id="644352"/>
    <lineage>
        <taxon>Eukaryota</taxon>
        <taxon>Fungi</taxon>
        <taxon>Dikarya</taxon>
        <taxon>Ascomycota</taxon>
        <taxon>Pezizomycotina</taxon>
        <taxon>Sordariomycetes</taxon>
        <taxon>Sordariomycetidae</taxon>
        <taxon>Magnaporthales</taxon>
        <taxon>Magnaporthaceae</taxon>
        <taxon>Gaeumannomyces</taxon>
    </lineage>
</organism>
<dbReference type="EMBL" id="GL385400">
    <property type="protein sequence ID" value="EJT71221.1"/>
    <property type="molecule type" value="Genomic_DNA"/>
</dbReference>
<protein>
    <recommendedName>
        <fullName evidence="4">Proteasome assembly chaperone 3</fullName>
    </recommendedName>
</protein>
<keyword evidence="3" id="KW-1185">Reference proteome</keyword>